<dbReference type="AlphaFoldDB" id="A0AAD1MJ09"/>
<keyword evidence="2" id="KW-1185">Reference proteome</keyword>
<dbReference type="InterPro" id="IPR029061">
    <property type="entry name" value="THDP-binding"/>
</dbReference>
<sequence length="56" mass="6097">MQLFSQLVNDRFAAFARDCDAYGKQVSDPAELNSVIAEALNHSGPLVEILTDARST</sequence>
<dbReference type="RefSeq" id="WP_157997500.1">
    <property type="nucleotide sequence ID" value="NZ_AP022564.1"/>
</dbReference>
<dbReference type="GO" id="GO:0000287">
    <property type="term" value="F:magnesium ion binding"/>
    <property type="evidence" value="ECO:0007669"/>
    <property type="project" value="UniProtKB-ARBA"/>
</dbReference>
<proteinExistence type="predicted"/>
<name>A0AAD1MJ09_9MYCO</name>
<accession>A0AAD1MJ09</accession>
<dbReference type="Proteomes" id="UP000467636">
    <property type="component" value="Chromosome"/>
</dbReference>
<gene>
    <name evidence="1" type="ORF">MTER_37970</name>
</gene>
<evidence type="ECO:0000313" key="1">
    <source>
        <dbReference type="EMBL" id="BBX24386.1"/>
    </source>
</evidence>
<protein>
    <submittedName>
        <fullName evidence="1">Uncharacterized protein</fullName>
    </submittedName>
</protein>
<reference evidence="1 2" key="1">
    <citation type="journal article" date="2019" name="Emerg. Microbes Infect.">
        <title>Comprehensive subspecies identification of 175 nontuberculous mycobacteria species based on 7547 genomic profiles.</title>
        <authorList>
            <person name="Matsumoto Y."/>
            <person name="Kinjo T."/>
            <person name="Motooka D."/>
            <person name="Nabeya D."/>
            <person name="Jung N."/>
            <person name="Uechi K."/>
            <person name="Horii T."/>
            <person name="Iida T."/>
            <person name="Fujita J."/>
            <person name="Nakamura S."/>
        </authorList>
    </citation>
    <scope>NUCLEOTIDE SEQUENCE [LARGE SCALE GENOMIC DNA]</scope>
    <source>
        <strain evidence="1 2">JCM 12143</strain>
    </source>
</reference>
<dbReference type="Gene3D" id="3.40.50.970">
    <property type="match status" value="1"/>
</dbReference>
<dbReference type="EMBL" id="AP022564">
    <property type="protein sequence ID" value="BBX24386.1"/>
    <property type="molecule type" value="Genomic_DNA"/>
</dbReference>
<evidence type="ECO:0000313" key="2">
    <source>
        <dbReference type="Proteomes" id="UP000467636"/>
    </source>
</evidence>
<organism evidence="1 2">
    <name type="scientific">Mycolicibacter terrae</name>
    <dbReference type="NCBI Taxonomy" id="1788"/>
    <lineage>
        <taxon>Bacteria</taxon>
        <taxon>Bacillati</taxon>
        <taxon>Actinomycetota</taxon>
        <taxon>Actinomycetes</taxon>
        <taxon>Mycobacteriales</taxon>
        <taxon>Mycobacteriaceae</taxon>
        <taxon>Mycolicibacter</taxon>
    </lineage>
</organism>
<dbReference type="SUPFAM" id="SSF52518">
    <property type="entry name" value="Thiamin diphosphate-binding fold (THDP-binding)"/>
    <property type="match status" value="1"/>
</dbReference>